<gene>
    <name evidence="7" type="ORF">ACFPFU_04675</name>
</gene>
<evidence type="ECO:0000313" key="8">
    <source>
        <dbReference type="Proteomes" id="UP001595818"/>
    </source>
</evidence>
<dbReference type="SUPFAM" id="SSF53649">
    <property type="entry name" value="Alkaline phosphatase-like"/>
    <property type="match status" value="1"/>
</dbReference>
<protein>
    <submittedName>
        <fullName evidence="7">Arylsulfatase</fullName>
    </submittedName>
</protein>
<keyword evidence="8" id="KW-1185">Reference proteome</keyword>
<evidence type="ECO:0000256" key="3">
    <source>
        <dbReference type="ARBA" id="ARBA00022801"/>
    </source>
</evidence>
<sequence length="523" mass="58093">MAITSLQTLSKISTIHILLSLVSALPTTAQDMEKLPNIVYILADDMGIGDASCYNPSSKITTSHIDRLSQNGIRFKDAHTSSSVCTPTRYGILTGRYNWRSILKNGVLSGYSKPLIDSERLTVADVLQDTGYHTAFIGKWHLGWEWAFTDNSDGLDNLNHLFDIDYTQPIKNGPKDLGFSYSYGFSGSLDMPPYVYVENDRVTAVPDRVTLNVDDKGFWREGPTGSDFDHVQVLPHLTDKAVEYIEKQAGIGKPFFLYYALPAPHTPILPVTEFMGQSNTNMYGDFMLQVDDVVGRITQALESKGLLDNTILIFTSDNGCSPKAGFPELEKVGHDPSYIYRGHKADIYEGGHRVPFIVHWPEKISEARVSDEIICTTDLMATVAELVGHHLPDNAGEDSFSFLKVINGENSVTRPSIVHHSIEGRFAIRKDKWKLILWPGSGGWSDPKTGDALTGLPSSQLYDLSQDPGEENNLITAQAEIADSLKSELTLLIRNGRSTPGPVQKNDGPRIWEQIKWAFEEKQ</sequence>
<reference evidence="8" key="1">
    <citation type="journal article" date="2019" name="Int. J. Syst. Evol. Microbiol.">
        <title>The Global Catalogue of Microorganisms (GCM) 10K type strain sequencing project: providing services to taxonomists for standard genome sequencing and annotation.</title>
        <authorList>
            <consortium name="The Broad Institute Genomics Platform"/>
            <consortium name="The Broad Institute Genome Sequencing Center for Infectious Disease"/>
            <person name="Wu L."/>
            <person name="Ma J."/>
        </authorList>
    </citation>
    <scope>NUCLEOTIDE SEQUENCE [LARGE SCALE GENOMIC DNA]</scope>
    <source>
        <strain evidence="8">CGMCC 4.7466</strain>
    </source>
</reference>
<proteinExistence type="inferred from homology"/>
<dbReference type="Gene3D" id="3.40.720.10">
    <property type="entry name" value="Alkaline Phosphatase, subunit A"/>
    <property type="match status" value="1"/>
</dbReference>
<comment type="similarity">
    <text evidence="1">Belongs to the sulfatase family.</text>
</comment>
<feature type="chain" id="PRO_5045692231" evidence="5">
    <location>
        <begin position="30"/>
        <end position="523"/>
    </location>
</feature>
<dbReference type="InterPro" id="IPR050738">
    <property type="entry name" value="Sulfatase"/>
</dbReference>
<evidence type="ECO:0000313" key="7">
    <source>
        <dbReference type="EMBL" id="MFC4870970.1"/>
    </source>
</evidence>
<dbReference type="Pfam" id="PF00884">
    <property type="entry name" value="Sulfatase"/>
    <property type="match status" value="1"/>
</dbReference>
<dbReference type="CDD" id="cd16143">
    <property type="entry name" value="ARS_like"/>
    <property type="match status" value="1"/>
</dbReference>
<dbReference type="PANTHER" id="PTHR42693:SF53">
    <property type="entry name" value="ENDO-4-O-SULFATASE"/>
    <property type="match status" value="1"/>
</dbReference>
<evidence type="ECO:0000259" key="6">
    <source>
        <dbReference type="Pfam" id="PF00884"/>
    </source>
</evidence>
<dbReference type="PROSITE" id="PS00149">
    <property type="entry name" value="SULFATASE_2"/>
    <property type="match status" value="1"/>
</dbReference>
<dbReference type="InterPro" id="IPR024607">
    <property type="entry name" value="Sulfatase_CS"/>
</dbReference>
<dbReference type="RefSeq" id="WP_377062004.1">
    <property type="nucleotide sequence ID" value="NZ_JBHSJJ010000002.1"/>
</dbReference>
<keyword evidence="5" id="KW-0732">Signal</keyword>
<dbReference type="PROSITE" id="PS00523">
    <property type="entry name" value="SULFATASE_1"/>
    <property type="match status" value="1"/>
</dbReference>
<organism evidence="7 8">
    <name type="scientific">Negadavirga shengliensis</name>
    <dbReference type="NCBI Taxonomy" id="1389218"/>
    <lineage>
        <taxon>Bacteria</taxon>
        <taxon>Pseudomonadati</taxon>
        <taxon>Bacteroidota</taxon>
        <taxon>Cytophagia</taxon>
        <taxon>Cytophagales</taxon>
        <taxon>Cyclobacteriaceae</taxon>
        <taxon>Negadavirga</taxon>
    </lineage>
</organism>
<comment type="caution">
    <text evidence="7">The sequence shown here is derived from an EMBL/GenBank/DDBJ whole genome shotgun (WGS) entry which is preliminary data.</text>
</comment>
<keyword evidence="3" id="KW-0378">Hydrolase</keyword>
<dbReference type="InterPro" id="IPR017850">
    <property type="entry name" value="Alkaline_phosphatase_core_sf"/>
</dbReference>
<dbReference type="InterPro" id="IPR000917">
    <property type="entry name" value="Sulfatase_N"/>
</dbReference>
<evidence type="ECO:0000256" key="2">
    <source>
        <dbReference type="ARBA" id="ARBA00022723"/>
    </source>
</evidence>
<dbReference type="EMBL" id="JBHSJJ010000002">
    <property type="protein sequence ID" value="MFC4870970.1"/>
    <property type="molecule type" value="Genomic_DNA"/>
</dbReference>
<evidence type="ECO:0000256" key="1">
    <source>
        <dbReference type="ARBA" id="ARBA00008779"/>
    </source>
</evidence>
<feature type="domain" description="Sulfatase N-terminal" evidence="6">
    <location>
        <begin position="36"/>
        <end position="388"/>
    </location>
</feature>
<dbReference type="PANTHER" id="PTHR42693">
    <property type="entry name" value="ARYLSULFATASE FAMILY MEMBER"/>
    <property type="match status" value="1"/>
</dbReference>
<keyword evidence="4" id="KW-0106">Calcium</keyword>
<name>A0ABV9SX33_9BACT</name>
<accession>A0ABV9SX33</accession>
<evidence type="ECO:0000256" key="4">
    <source>
        <dbReference type="ARBA" id="ARBA00022837"/>
    </source>
</evidence>
<dbReference type="Gene3D" id="3.30.1120.10">
    <property type="match status" value="1"/>
</dbReference>
<feature type="signal peptide" evidence="5">
    <location>
        <begin position="1"/>
        <end position="29"/>
    </location>
</feature>
<keyword evidence="2" id="KW-0479">Metal-binding</keyword>
<evidence type="ECO:0000256" key="5">
    <source>
        <dbReference type="SAM" id="SignalP"/>
    </source>
</evidence>
<dbReference type="Proteomes" id="UP001595818">
    <property type="component" value="Unassembled WGS sequence"/>
</dbReference>